<dbReference type="InterPro" id="IPR023631">
    <property type="entry name" value="Amidase_dom"/>
</dbReference>
<name>A0A0B2WEW3_METAS</name>
<dbReference type="InterPro" id="IPR036928">
    <property type="entry name" value="AS_sf"/>
</dbReference>
<evidence type="ECO:0000256" key="1">
    <source>
        <dbReference type="SAM" id="MobiDB-lite"/>
    </source>
</evidence>
<dbReference type="STRING" id="1081103.A0A0B2WEW3"/>
<dbReference type="Gene3D" id="3.90.1300.10">
    <property type="entry name" value="Amidase signature (AS) domain"/>
    <property type="match status" value="1"/>
</dbReference>
<dbReference type="GeneID" id="63742187"/>
<protein>
    <submittedName>
        <fullName evidence="3">Amidase</fullName>
    </submittedName>
</protein>
<feature type="region of interest" description="Disordered" evidence="1">
    <location>
        <begin position="120"/>
        <end position="146"/>
    </location>
</feature>
<dbReference type="RefSeq" id="XP_040675482.1">
    <property type="nucleotide sequence ID" value="XM_040826530.1"/>
</dbReference>
<dbReference type="Pfam" id="PF01425">
    <property type="entry name" value="Amidase"/>
    <property type="match status" value="1"/>
</dbReference>
<accession>A0A0B2WEW3</accession>
<proteinExistence type="predicted"/>
<evidence type="ECO:0000313" key="4">
    <source>
        <dbReference type="Proteomes" id="UP000030816"/>
    </source>
</evidence>
<dbReference type="OrthoDB" id="1879366at2759"/>
<dbReference type="AlphaFoldDB" id="A0A0B2WEW3"/>
<evidence type="ECO:0000259" key="2">
    <source>
        <dbReference type="Pfam" id="PF01425"/>
    </source>
</evidence>
<feature type="domain" description="Amidase" evidence="2">
    <location>
        <begin position="4"/>
        <end position="102"/>
    </location>
</feature>
<dbReference type="SUPFAM" id="SSF75304">
    <property type="entry name" value="Amidase signature (AS) enzymes"/>
    <property type="match status" value="1"/>
</dbReference>
<organism evidence="3 4">
    <name type="scientific">Metarhizium album (strain ARSEF 1941)</name>
    <dbReference type="NCBI Taxonomy" id="1081103"/>
    <lineage>
        <taxon>Eukaryota</taxon>
        <taxon>Fungi</taxon>
        <taxon>Dikarya</taxon>
        <taxon>Ascomycota</taxon>
        <taxon>Pezizomycotina</taxon>
        <taxon>Sordariomycetes</taxon>
        <taxon>Hypocreomycetidae</taxon>
        <taxon>Hypocreales</taxon>
        <taxon>Clavicipitaceae</taxon>
        <taxon>Metarhizium</taxon>
    </lineage>
</organism>
<dbReference type="EMBL" id="AZHE01000035">
    <property type="protein sequence ID" value="KHN94416.1"/>
    <property type="molecule type" value="Genomic_DNA"/>
</dbReference>
<evidence type="ECO:0000313" key="3">
    <source>
        <dbReference type="EMBL" id="KHN94416.1"/>
    </source>
</evidence>
<reference evidence="3 4" key="1">
    <citation type="journal article" date="2014" name="Proc. Natl. Acad. Sci. U.S.A.">
        <title>Trajectory and genomic determinants of fungal-pathogen speciation and host adaptation.</title>
        <authorList>
            <person name="Hu X."/>
            <person name="Xiao G."/>
            <person name="Zheng P."/>
            <person name="Shang Y."/>
            <person name="Su Y."/>
            <person name="Zhang X."/>
            <person name="Liu X."/>
            <person name="Zhan S."/>
            <person name="St Leger R.J."/>
            <person name="Wang C."/>
        </authorList>
    </citation>
    <scope>NUCLEOTIDE SEQUENCE [LARGE SCALE GENOMIC DNA]</scope>
    <source>
        <strain evidence="3 4">ARSEF 1941</strain>
    </source>
</reference>
<sequence>MAVRRPALQKLYADYFRERRVDAIHFPTTSVPATPMDTVHGSGNVSINGGPPMDAFAAYTRNTDPGSNAGMPGLSIPVGNTAGGLPIGIEIGGPLGSDERLLGLGLAMEKVFGYLAGSDRAPSGRMQCSGSTVPSALHDDMARGPG</sequence>
<feature type="compositionally biased region" description="Basic and acidic residues" evidence="1">
    <location>
        <begin position="137"/>
        <end position="146"/>
    </location>
</feature>
<dbReference type="Proteomes" id="UP000030816">
    <property type="component" value="Unassembled WGS sequence"/>
</dbReference>
<dbReference type="HOGENOM" id="CLU_1777914_0_0_1"/>
<gene>
    <name evidence="3" type="ORF">MAM_07732</name>
</gene>
<comment type="caution">
    <text evidence="3">The sequence shown here is derived from an EMBL/GenBank/DDBJ whole genome shotgun (WGS) entry which is preliminary data.</text>
</comment>
<keyword evidence="4" id="KW-1185">Reference proteome</keyword>